<keyword evidence="5 9" id="KW-0798">TonB box</keyword>
<dbReference type="InterPro" id="IPR012910">
    <property type="entry name" value="Plug_dom"/>
</dbReference>
<keyword evidence="10" id="KW-0732">Signal</keyword>
<evidence type="ECO:0000256" key="4">
    <source>
        <dbReference type="ARBA" id="ARBA00022692"/>
    </source>
</evidence>
<dbReference type="EMBL" id="JAATJE010000002">
    <property type="protein sequence ID" value="NJC34545.1"/>
    <property type="molecule type" value="Genomic_DNA"/>
</dbReference>
<dbReference type="InterPro" id="IPR037066">
    <property type="entry name" value="Plug_dom_sf"/>
</dbReference>
<keyword evidence="4 8" id="KW-0812">Transmembrane</keyword>
<feature type="signal peptide" evidence="10">
    <location>
        <begin position="1"/>
        <end position="30"/>
    </location>
</feature>
<protein>
    <submittedName>
        <fullName evidence="13">Outer membrane receptor protein involved in Fe transport</fullName>
    </submittedName>
</protein>
<reference evidence="13 14" key="1">
    <citation type="submission" date="2020-03" db="EMBL/GenBank/DDBJ databases">
        <title>Genomic Encyclopedia of Type Strains, Phase IV (KMG-IV): sequencing the most valuable type-strain genomes for metagenomic binning, comparative biology and taxonomic classification.</title>
        <authorList>
            <person name="Goeker M."/>
        </authorList>
    </citation>
    <scope>NUCLEOTIDE SEQUENCE [LARGE SCALE GENOMIC DNA]</scope>
    <source>
        <strain evidence="13 14">DSM 27651</strain>
    </source>
</reference>
<keyword evidence="13" id="KW-0675">Receptor</keyword>
<comment type="subcellular location">
    <subcellularLocation>
        <location evidence="1 8">Cell outer membrane</location>
        <topology evidence="1 8">Multi-pass membrane protein</topology>
    </subcellularLocation>
</comment>
<dbReference type="InterPro" id="IPR039426">
    <property type="entry name" value="TonB-dep_rcpt-like"/>
</dbReference>
<evidence type="ECO:0000313" key="13">
    <source>
        <dbReference type="EMBL" id="NJC34545.1"/>
    </source>
</evidence>
<keyword evidence="3 8" id="KW-1134">Transmembrane beta strand</keyword>
<evidence type="ECO:0000256" key="3">
    <source>
        <dbReference type="ARBA" id="ARBA00022452"/>
    </source>
</evidence>
<evidence type="ECO:0000256" key="1">
    <source>
        <dbReference type="ARBA" id="ARBA00004571"/>
    </source>
</evidence>
<feature type="domain" description="TonB-dependent receptor plug" evidence="12">
    <location>
        <begin position="81"/>
        <end position="194"/>
    </location>
</feature>
<organism evidence="13 14">
    <name type="scientific">Sphingomonas jejuensis</name>
    <dbReference type="NCBI Taxonomy" id="904715"/>
    <lineage>
        <taxon>Bacteria</taxon>
        <taxon>Pseudomonadati</taxon>
        <taxon>Pseudomonadota</taxon>
        <taxon>Alphaproteobacteria</taxon>
        <taxon>Sphingomonadales</taxon>
        <taxon>Sphingomonadaceae</taxon>
        <taxon>Sphingomonas</taxon>
    </lineage>
</organism>
<proteinExistence type="inferred from homology"/>
<sequence>MVNSTLKHALRAGSAPVVLALAMFSGSAMAQETTLGSQSSQAQTTAQSEEARAAAGLATSTGPSEDIVITGSRIVSPTITSVSPVQVVSDVAIDQAGVTNIQELLLESPVFGAPGLSRTNSAFLTSGTGVATVDLRNLGSDRTLVLINGRRVVSGLPGSATVDTNVIPVQFIQRIDVLTGGASSLYGSDAVAGVVNFIYKDDFEGVEANAQYGLTERGDDRRYQANITAGGNFGDGRGNAMVHFGYSNEGGVLSRNREGTFLDDIDTFAGITGDPADFGVPTQPFLSGFAPQGRFITSGGSFTFNRNNQLITGFSSNGTATRAPDGFNRQFFRTIAVPVERYLFAARVNYEVTDGISVFGEGTYNNTSSSREIEPFPLSSNGIGGIFPDATGAVPLQTLVNGVLIRNPFVPDAIFNASTDTNGDGIRDLQFARRLSEFGTRNGSTTRDFYRFVVGVEGTLFDDKFNWDLSYNYGRTSESQQSNGQVNVLNFRNALSAIPRSALGAQFAGDNTPVCADAGARAQGCVPINIYGFNSISQAAINYIAADQTFQTRISQQVVQGNLSGVLFDLPGGPLGIAVGAEYRRETSNENNDALTNAGLNAGNALPDTSGAFEVSELYGEINVPLISEGFINYLGLRGSGRVSDYSTIGTVYSYSGGVEFAPIEAIRFTGTYARSVRAPNIGELFTGPSQTFPTGLQDPCVGIGATGGGTRGDICRASPGVLGNIAANGVFTLNQADIQGISGFNSGNPNLQEEKSDSYTASVTINPRSVDFLRNVVLRVDYFNINIDDAIVTPGRAFILDQCFNQNNQDLCSFISRRPNATAINSSGSIELINVGAINGGEFSTEGLDVTLTNSIPLEGIGVGGNLNARVVYTHVFSLDTVPLPGADVDPSAGEVGAAKDRFTASLGYSNDEFTLNFTGTYLGRSSLDDQFLAGYDLEPGAIKIPAEFYLDAQASWRASDNYEFYIGADNLLDNGAPLILSGVSGNTTGTDTNASVYDVFGRRFYAGARLRF</sequence>
<evidence type="ECO:0000256" key="2">
    <source>
        <dbReference type="ARBA" id="ARBA00022448"/>
    </source>
</evidence>
<dbReference type="Proteomes" id="UP000734218">
    <property type="component" value="Unassembled WGS sequence"/>
</dbReference>
<keyword evidence="2 8" id="KW-0813">Transport</keyword>
<dbReference type="PANTHER" id="PTHR47234:SF2">
    <property type="entry name" value="TONB-DEPENDENT RECEPTOR"/>
    <property type="match status" value="1"/>
</dbReference>
<feature type="domain" description="TonB-dependent receptor-like beta-barrel" evidence="11">
    <location>
        <begin position="416"/>
        <end position="973"/>
    </location>
</feature>
<accession>A0ABX0XMS7</accession>
<evidence type="ECO:0000256" key="5">
    <source>
        <dbReference type="ARBA" id="ARBA00023077"/>
    </source>
</evidence>
<evidence type="ECO:0000256" key="10">
    <source>
        <dbReference type="SAM" id="SignalP"/>
    </source>
</evidence>
<dbReference type="Pfam" id="PF00593">
    <property type="entry name" value="TonB_dep_Rec_b-barrel"/>
    <property type="match status" value="1"/>
</dbReference>
<evidence type="ECO:0000259" key="11">
    <source>
        <dbReference type="Pfam" id="PF00593"/>
    </source>
</evidence>
<dbReference type="InterPro" id="IPR036942">
    <property type="entry name" value="Beta-barrel_TonB_sf"/>
</dbReference>
<keyword evidence="7 8" id="KW-0998">Cell outer membrane</keyword>
<dbReference type="InterPro" id="IPR000531">
    <property type="entry name" value="Beta-barrel_TonB"/>
</dbReference>
<evidence type="ECO:0000256" key="9">
    <source>
        <dbReference type="RuleBase" id="RU003357"/>
    </source>
</evidence>
<keyword evidence="14" id="KW-1185">Reference proteome</keyword>
<feature type="chain" id="PRO_5045775042" evidence="10">
    <location>
        <begin position="31"/>
        <end position="1014"/>
    </location>
</feature>
<name>A0ABX0XMS7_9SPHN</name>
<evidence type="ECO:0000259" key="12">
    <source>
        <dbReference type="Pfam" id="PF07715"/>
    </source>
</evidence>
<dbReference type="Gene3D" id="2.40.170.20">
    <property type="entry name" value="TonB-dependent receptor, beta-barrel domain"/>
    <property type="match status" value="1"/>
</dbReference>
<gene>
    <name evidence="13" type="ORF">GGR88_002059</name>
</gene>
<dbReference type="RefSeq" id="WP_209023370.1">
    <property type="nucleotide sequence ID" value="NZ_JAATJE010000002.1"/>
</dbReference>
<dbReference type="PROSITE" id="PS52016">
    <property type="entry name" value="TONB_DEPENDENT_REC_3"/>
    <property type="match status" value="1"/>
</dbReference>
<dbReference type="Gene3D" id="2.170.130.10">
    <property type="entry name" value="TonB-dependent receptor, plug domain"/>
    <property type="match status" value="1"/>
</dbReference>
<evidence type="ECO:0000256" key="7">
    <source>
        <dbReference type="ARBA" id="ARBA00023237"/>
    </source>
</evidence>
<dbReference type="SUPFAM" id="SSF56935">
    <property type="entry name" value="Porins"/>
    <property type="match status" value="1"/>
</dbReference>
<comment type="caution">
    <text evidence="13">The sequence shown here is derived from an EMBL/GenBank/DDBJ whole genome shotgun (WGS) entry which is preliminary data.</text>
</comment>
<evidence type="ECO:0000256" key="8">
    <source>
        <dbReference type="PROSITE-ProRule" id="PRU01360"/>
    </source>
</evidence>
<evidence type="ECO:0000313" key="14">
    <source>
        <dbReference type="Proteomes" id="UP000734218"/>
    </source>
</evidence>
<evidence type="ECO:0000256" key="6">
    <source>
        <dbReference type="ARBA" id="ARBA00023136"/>
    </source>
</evidence>
<comment type="similarity">
    <text evidence="8 9">Belongs to the TonB-dependent receptor family.</text>
</comment>
<dbReference type="PANTHER" id="PTHR47234">
    <property type="match status" value="1"/>
</dbReference>
<dbReference type="Pfam" id="PF07715">
    <property type="entry name" value="Plug"/>
    <property type="match status" value="1"/>
</dbReference>
<keyword evidence="6 8" id="KW-0472">Membrane</keyword>